<reference evidence="1" key="8">
    <citation type="journal article" date="2005" name="Science">
        <title>Antisense Transcription in the Mammalian Transcriptome.</title>
        <authorList>
            <consortium name="RIKEN Genome Exploration Research Group and Genome Science Group (Genome Network Project Core Group) and the FANTOM Consortium"/>
        </authorList>
    </citation>
    <scope>NUCLEOTIDE SEQUENCE</scope>
    <source>
        <strain evidence="1">C57BL/6J</strain>
        <tissue evidence="1">Inner ear</tissue>
    </source>
</reference>
<gene>
    <name evidence="2" type="primary">Gm14866</name>
    <name evidence="2" type="synonym">Gdpd2</name>
    <name evidence="2" type="synonym">OTTMUSG00000018330</name>
</gene>
<reference evidence="1" key="1">
    <citation type="journal article" date="1999" name="Methods Enzymol.">
        <title>High-efficiency full-length cDNA cloning.</title>
        <authorList>
            <person name="Carninci P."/>
            <person name="Hayashizaki Y."/>
        </authorList>
    </citation>
    <scope>NUCLEOTIDE SEQUENCE</scope>
    <source>
        <strain evidence="1">C57BL/6J</strain>
        <tissue evidence="1">Inner ear</tissue>
    </source>
</reference>
<evidence type="ECO:0000313" key="2">
    <source>
        <dbReference type="MGI" id="MGI:3704514"/>
    </source>
</evidence>
<reference evidence="1" key="2">
    <citation type="journal article" date="2000" name="Genome Res.">
        <title>Normalization and subtraction of cap-trapper-selected cDNAs to prepare full-length cDNA libraries for rapid discovery of new genes.</title>
        <authorList>
            <person name="Carninci P."/>
            <person name="Shibata Y."/>
            <person name="Hayatsu N."/>
            <person name="Sugahara Y."/>
            <person name="Shibata K."/>
            <person name="Itoh M."/>
            <person name="Konno H."/>
            <person name="Okazaki Y."/>
            <person name="Muramatsu M."/>
            <person name="Hayashizaki Y."/>
        </authorList>
    </citation>
    <scope>NUCLEOTIDE SEQUENCE</scope>
    <source>
        <strain evidence="1">C57BL/6J</strain>
        <tissue evidence="1">Inner ear</tissue>
    </source>
</reference>
<dbReference type="AlphaFoldDB" id="Q3TZ23"/>
<dbReference type="EMBL" id="AK158152">
    <property type="protein sequence ID" value="BAE34387.1"/>
    <property type="molecule type" value="mRNA"/>
</dbReference>
<reference evidence="1" key="7">
    <citation type="journal article" date="2005" name="Science">
        <title>The Transcriptional Landscape of the Mammalian Genome.</title>
        <authorList>
            <consortium name="The FANTOM Consortium"/>
            <consortium name="Riken Genome Exploration Research Group and Genome Science Group (Genome Network Project Core Group)"/>
        </authorList>
    </citation>
    <scope>NUCLEOTIDE SEQUENCE</scope>
    <source>
        <strain evidence="1">C57BL/6J</strain>
        <tissue evidence="1">Inner ear</tissue>
    </source>
</reference>
<proteinExistence type="evidence at transcript level"/>
<protein>
    <submittedName>
        <fullName evidence="1">Uncharacterized protein</fullName>
    </submittedName>
</protein>
<reference evidence="1" key="4">
    <citation type="journal article" date="2001" name="Nature">
        <title>Functional annotation of a full-length mouse cDNA collection.</title>
        <authorList>
            <consortium name="The RIKEN Genome Exploration Research Group Phase II Team and the FANTOM Consortium"/>
        </authorList>
    </citation>
    <scope>NUCLEOTIDE SEQUENCE</scope>
    <source>
        <strain evidence="1">C57BL/6J</strain>
        <tissue evidence="1">Inner ear</tissue>
    </source>
</reference>
<evidence type="ECO:0000313" key="1">
    <source>
        <dbReference type="EMBL" id="BAE34387.1"/>
    </source>
</evidence>
<reference evidence="1" key="6">
    <citation type="submission" date="2004-03" db="EMBL/GenBank/DDBJ databases">
        <authorList>
            <person name="Arakawa T."/>
            <person name="Carninci P."/>
            <person name="Fukuda S."/>
            <person name="Hashizume W."/>
            <person name="Hayashida K."/>
            <person name="Hori F."/>
            <person name="Iida J."/>
            <person name="Imamura K."/>
            <person name="Imotani K."/>
            <person name="Itoh M."/>
            <person name="Kanagawa S."/>
            <person name="Kawai J."/>
            <person name="Kojima M."/>
            <person name="Konno H."/>
            <person name="Murata M."/>
            <person name="Nakamura M."/>
            <person name="Ninomiya N."/>
            <person name="Nishiyori H."/>
            <person name="Nomura K."/>
            <person name="Ohno M."/>
            <person name="Sakazume N."/>
            <person name="Sano H."/>
            <person name="Sasaki D."/>
            <person name="Shibata K."/>
            <person name="Shiraki T."/>
            <person name="Tagami M."/>
            <person name="Tagami Y."/>
            <person name="Waki K."/>
            <person name="Watahiki A."/>
            <person name="Muramatsu M."/>
            <person name="Hayashizaki Y."/>
        </authorList>
    </citation>
    <scope>NUCLEOTIDE SEQUENCE</scope>
    <source>
        <strain evidence="1">C57BL/6J</strain>
        <tissue evidence="1">Inner ear</tissue>
    </source>
</reference>
<accession>Q3TZ23</accession>
<dbReference type="AGR" id="MGI:3704514"/>
<reference evidence="1" key="3">
    <citation type="journal article" date="2000" name="Genome Res.">
        <title>RIKEN integrated sequence analysis (RISA) system--384-format sequencing pipeline with 384 multicapillary sequencer.</title>
        <authorList>
            <person name="Shibata K."/>
            <person name="Itoh M."/>
            <person name="Aizawa K."/>
            <person name="Nagaoka S."/>
            <person name="Sasaki N."/>
            <person name="Carninci P."/>
            <person name="Konno H."/>
            <person name="Akiyama J."/>
            <person name="Nishi K."/>
            <person name="Kitsunai T."/>
            <person name="Tashiro H."/>
            <person name="Itoh M."/>
            <person name="Sumi N."/>
            <person name="Ishii Y."/>
            <person name="Nakamura S."/>
            <person name="Hazama M."/>
            <person name="Nishine T."/>
            <person name="Harada A."/>
            <person name="Yamamoto R."/>
            <person name="Matsumoto H."/>
            <person name="Sakaguchi S."/>
            <person name="Ikegami T."/>
            <person name="Kashiwagi K."/>
            <person name="Fujiwake S."/>
            <person name="Inoue K."/>
            <person name="Togawa Y."/>
            <person name="Izawa M."/>
            <person name="Ohara E."/>
            <person name="Watahiki M."/>
            <person name="Yoneda Y."/>
            <person name="Ishikawa T."/>
            <person name="Ozawa K."/>
            <person name="Tanaka T."/>
            <person name="Matsuura S."/>
            <person name="Kawai J."/>
            <person name="Okazaki Y."/>
            <person name="Muramatsu M."/>
            <person name="Inoue Y."/>
            <person name="Kira A."/>
            <person name="Hayashizaki Y."/>
        </authorList>
    </citation>
    <scope>NUCLEOTIDE SEQUENCE</scope>
    <source>
        <strain evidence="1">C57BL/6J</strain>
        <tissue evidence="1">Inner ear</tissue>
    </source>
</reference>
<sequence>MRGRDSSRVLTRSQRGFCICCSSWQALVVTESTPAHQSREKSQGLFTTNRFTEILSWCRALWKWGEMEEHTEFAQLTSETLPWTHSLLCRSLQCRIMLKPFSWPTER</sequence>
<organism evidence="1">
    <name type="scientific">Mus musculus</name>
    <name type="common">Mouse</name>
    <dbReference type="NCBI Taxonomy" id="10090"/>
    <lineage>
        <taxon>Eukaryota</taxon>
        <taxon>Metazoa</taxon>
        <taxon>Chordata</taxon>
        <taxon>Craniata</taxon>
        <taxon>Vertebrata</taxon>
        <taxon>Euteleostomi</taxon>
        <taxon>Mammalia</taxon>
        <taxon>Eutheria</taxon>
        <taxon>Euarchontoglires</taxon>
        <taxon>Glires</taxon>
        <taxon>Rodentia</taxon>
        <taxon>Myomorpha</taxon>
        <taxon>Muroidea</taxon>
        <taxon>Muridae</taxon>
        <taxon>Murinae</taxon>
        <taxon>Mus</taxon>
        <taxon>Mus</taxon>
    </lineage>
</organism>
<name>Q3TZ23_MOUSE</name>
<reference evidence="1" key="5">
    <citation type="journal article" date="2002" name="Nature">
        <title>Analysis of the mouse transcriptome based on functional annotation of 60,770 full-length cDNAs.</title>
        <authorList>
            <consortium name="The FANTOM Consortium and the RIKEN Genome Exploration Research Group Phase I and II Team"/>
        </authorList>
    </citation>
    <scope>NUCLEOTIDE SEQUENCE</scope>
    <source>
        <strain evidence="1">C57BL/6J</strain>
        <tissue evidence="1">Inner ear</tissue>
    </source>
</reference>
<dbReference type="MGI" id="MGI:3704514">
    <property type="gene designation" value="Gm14866"/>
</dbReference>